<gene>
    <name evidence="1" type="ORF">L6164_012956</name>
</gene>
<organism evidence="1 2">
    <name type="scientific">Bauhinia variegata</name>
    <name type="common">Purple orchid tree</name>
    <name type="synonym">Phanera variegata</name>
    <dbReference type="NCBI Taxonomy" id="167791"/>
    <lineage>
        <taxon>Eukaryota</taxon>
        <taxon>Viridiplantae</taxon>
        <taxon>Streptophyta</taxon>
        <taxon>Embryophyta</taxon>
        <taxon>Tracheophyta</taxon>
        <taxon>Spermatophyta</taxon>
        <taxon>Magnoliopsida</taxon>
        <taxon>eudicotyledons</taxon>
        <taxon>Gunneridae</taxon>
        <taxon>Pentapetalae</taxon>
        <taxon>rosids</taxon>
        <taxon>fabids</taxon>
        <taxon>Fabales</taxon>
        <taxon>Fabaceae</taxon>
        <taxon>Cercidoideae</taxon>
        <taxon>Cercideae</taxon>
        <taxon>Bauhiniinae</taxon>
        <taxon>Bauhinia</taxon>
    </lineage>
</organism>
<accession>A0ACB9PBN9</accession>
<name>A0ACB9PBN9_BAUVA</name>
<comment type="caution">
    <text evidence="1">The sequence shown here is derived from an EMBL/GenBank/DDBJ whole genome shotgun (WGS) entry which is preliminary data.</text>
</comment>
<keyword evidence="2" id="KW-1185">Reference proteome</keyword>
<sequence length="208" mass="22966">MRVAVIGAGISGLVSAYVLAEEGANVVMYEKEDCLGGHAKTVNFDGVDLDLAFMVFNRVTYPNMMEFFETLGVDMEVSDMSFSVSLDNGRGYEWGSRKIPVCGSIWSCPSEGVLSFPAFSVLSFFRNHHLLQVKEELEEKGCQIMTSCEVRSVSTSDKGCIVHCKDGSQEMYDGCIMEVHAPDALRILGDHATPDECRILGSFQCLYR</sequence>
<dbReference type="EMBL" id="CM039430">
    <property type="protein sequence ID" value="KAI4345868.1"/>
    <property type="molecule type" value="Genomic_DNA"/>
</dbReference>
<evidence type="ECO:0000313" key="2">
    <source>
        <dbReference type="Proteomes" id="UP000828941"/>
    </source>
</evidence>
<proteinExistence type="predicted"/>
<protein>
    <submittedName>
        <fullName evidence="1">Uncharacterized protein</fullName>
    </submittedName>
</protein>
<evidence type="ECO:0000313" key="1">
    <source>
        <dbReference type="EMBL" id="KAI4345868.1"/>
    </source>
</evidence>
<reference evidence="1 2" key="1">
    <citation type="journal article" date="2022" name="DNA Res.">
        <title>Chromosomal-level genome assembly of the orchid tree Bauhinia variegata (Leguminosae; Cercidoideae) supports the allotetraploid origin hypothesis of Bauhinia.</title>
        <authorList>
            <person name="Zhong Y."/>
            <person name="Chen Y."/>
            <person name="Zheng D."/>
            <person name="Pang J."/>
            <person name="Liu Y."/>
            <person name="Luo S."/>
            <person name="Meng S."/>
            <person name="Qian L."/>
            <person name="Wei D."/>
            <person name="Dai S."/>
            <person name="Zhou R."/>
        </authorList>
    </citation>
    <scope>NUCLEOTIDE SEQUENCE [LARGE SCALE GENOMIC DNA]</scope>
    <source>
        <strain evidence="1">BV-YZ2020</strain>
    </source>
</reference>
<dbReference type="Proteomes" id="UP000828941">
    <property type="component" value="Chromosome 5"/>
</dbReference>